<name>A0A820JN41_9BILA</name>
<evidence type="ECO:0000256" key="5">
    <source>
        <dbReference type="SAM" id="Phobius"/>
    </source>
</evidence>
<gene>
    <name evidence="6" type="ORF">OKA104_LOCUS47423</name>
</gene>
<dbReference type="Gene3D" id="1.20.1250.20">
    <property type="entry name" value="MFS general substrate transporter like domains"/>
    <property type="match status" value="1"/>
</dbReference>
<comment type="subcellular location">
    <subcellularLocation>
        <location evidence="1">Membrane</location>
        <topology evidence="1">Multi-pass membrane protein</topology>
    </subcellularLocation>
</comment>
<reference evidence="6" key="1">
    <citation type="submission" date="2021-02" db="EMBL/GenBank/DDBJ databases">
        <authorList>
            <person name="Nowell W R."/>
        </authorList>
    </citation>
    <scope>NUCLEOTIDE SEQUENCE</scope>
</reference>
<dbReference type="InterPro" id="IPR036259">
    <property type="entry name" value="MFS_trans_sf"/>
</dbReference>
<dbReference type="Pfam" id="PF00854">
    <property type="entry name" value="PTR2"/>
    <property type="match status" value="1"/>
</dbReference>
<evidence type="ECO:0000256" key="4">
    <source>
        <dbReference type="ARBA" id="ARBA00023136"/>
    </source>
</evidence>
<keyword evidence="2 5" id="KW-0812">Transmembrane</keyword>
<proteinExistence type="predicted"/>
<organism evidence="6 7">
    <name type="scientific">Adineta steineri</name>
    <dbReference type="NCBI Taxonomy" id="433720"/>
    <lineage>
        <taxon>Eukaryota</taxon>
        <taxon>Metazoa</taxon>
        <taxon>Spiralia</taxon>
        <taxon>Gnathifera</taxon>
        <taxon>Rotifera</taxon>
        <taxon>Eurotatoria</taxon>
        <taxon>Bdelloidea</taxon>
        <taxon>Adinetida</taxon>
        <taxon>Adinetidae</taxon>
        <taxon>Adineta</taxon>
    </lineage>
</organism>
<dbReference type="AlphaFoldDB" id="A0A820JN41"/>
<dbReference type="GO" id="GO:0016020">
    <property type="term" value="C:membrane"/>
    <property type="evidence" value="ECO:0007669"/>
    <property type="project" value="UniProtKB-SubCell"/>
</dbReference>
<evidence type="ECO:0000313" key="6">
    <source>
        <dbReference type="EMBL" id="CAF4324368.1"/>
    </source>
</evidence>
<evidence type="ECO:0000256" key="1">
    <source>
        <dbReference type="ARBA" id="ARBA00004141"/>
    </source>
</evidence>
<feature type="transmembrane region" description="Helical" evidence="5">
    <location>
        <begin position="88"/>
        <end position="106"/>
    </location>
</feature>
<dbReference type="InterPro" id="IPR000109">
    <property type="entry name" value="POT_fam"/>
</dbReference>
<evidence type="ECO:0000313" key="7">
    <source>
        <dbReference type="Proteomes" id="UP000663881"/>
    </source>
</evidence>
<dbReference type="Proteomes" id="UP000663881">
    <property type="component" value="Unassembled WGS sequence"/>
</dbReference>
<accession>A0A820JN41</accession>
<protein>
    <submittedName>
        <fullName evidence="6">Uncharacterized protein</fullName>
    </submittedName>
</protein>
<comment type="caution">
    <text evidence="6">The sequence shown here is derived from an EMBL/GenBank/DDBJ whole genome shotgun (WGS) entry which is preliminary data.</text>
</comment>
<sequence>FILYIIGYVFISLFSDNDEYKLYSIFCGTANSTTSETIEFFQEECIPQVLSTLVFTAIGVGAVQANMAVFGAEQVREQKATTQYFDKYYAAVNTGGLIAFAFIAYGQQNDSYF</sequence>
<dbReference type="GO" id="GO:0022857">
    <property type="term" value="F:transmembrane transporter activity"/>
    <property type="evidence" value="ECO:0007669"/>
    <property type="project" value="InterPro"/>
</dbReference>
<evidence type="ECO:0000256" key="3">
    <source>
        <dbReference type="ARBA" id="ARBA00022989"/>
    </source>
</evidence>
<feature type="non-terminal residue" evidence="6">
    <location>
        <position position="1"/>
    </location>
</feature>
<feature type="non-terminal residue" evidence="6">
    <location>
        <position position="113"/>
    </location>
</feature>
<dbReference type="EMBL" id="CAJOAY010018778">
    <property type="protein sequence ID" value="CAF4324368.1"/>
    <property type="molecule type" value="Genomic_DNA"/>
</dbReference>
<evidence type="ECO:0000256" key="2">
    <source>
        <dbReference type="ARBA" id="ARBA00022692"/>
    </source>
</evidence>
<keyword evidence="3 5" id="KW-1133">Transmembrane helix</keyword>
<keyword evidence="4 5" id="KW-0472">Membrane</keyword>